<dbReference type="EMBL" id="JAKRVX010000003">
    <property type="protein sequence ID" value="MCL9817300.1"/>
    <property type="molecule type" value="Genomic_DNA"/>
</dbReference>
<dbReference type="InterPro" id="IPR043828">
    <property type="entry name" value="DUF5805"/>
</dbReference>
<keyword evidence="3" id="KW-1185">Reference proteome</keyword>
<dbReference type="Proteomes" id="UP001203207">
    <property type="component" value="Unassembled WGS sequence"/>
</dbReference>
<name>A0AAE3K988_9EURY</name>
<evidence type="ECO:0000313" key="3">
    <source>
        <dbReference type="Proteomes" id="UP001203207"/>
    </source>
</evidence>
<gene>
    <name evidence="2" type="ORF">AArcSt2_10140</name>
</gene>
<evidence type="ECO:0000313" key="2">
    <source>
        <dbReference type="EMBL" id="MCL9817300.1"/>
    </source>
</evidence>
<comment type="caution">
    <text evidence="2">The sequence shown here is derived from an EMBL/GenBank/DDBJ whole genome shotgun (WGS) entry which is preliminary data.</text>
</comment>
<organism evidence="2 3">
    <name type="scientific">Natronocalculus amylovorans</name>
    <dbReference type="NCBI Taxonomy" id="2917812"/>
    <lineage>
        <taxon>Archaea</taxon>
        <taxon>Methanobacteriati</taxon>
        <taxon>Methanobacteriota</taxon>
        <taxon>Stenosarchaea group</taxon>
        <taxon>Halobacteria</taxon>
        <taxon>Halobacteriales</taxon>
        <taxon>Haloferacaceae</taxon>
        <taxon>Natronocalculus</taxon>
    </lineage>
</organism>
<reference evidence="2" key="1">
    <citation type="journal article" date="2022" name="Syst. Appl. Microbiol.">
        <title>Natronocalculus amylovorans gen. nov., sp. nov., and Natranaeroarchaeum aerophilus sp. nov., dominant culturable amylolytic natronoarchaea from hypersaline soda lakes in southwestern Siberia.</title>
        <authorList>
            <person name="Sorokin D.Y."/>
            <person name="Elcheninov A.G."/>
            <person name="Khizhniak T.V."/>
            <person name="Koenen M."/>
            <person name="Bale N.J."/>
            <person name="Damste J.S.S."/>
            <person name="Kublanov I.V."/>
        </authorList>
    </citation>
    <scope>NUCLEOTIDE SEQUENCE</scope>
    <source>
        <strain evidence="2">AArc-St2</strain>
    </source>
</reference>
<reference evidence="2" key="2">
    <citation type="submission" date="2022-02" db="EMBL/GenBank/DDBJ databases">
        <authorList>
            <person name="Elcheninov A.G."/>
            <person name="Sorokin D.Y."/>
            <person name="Kublanov I.V."/>
        </authorList>
    </citation>
    <scope>NUCLEOTIDE SEQUENCE</scope>
    <source>
        <strain evidence="2">AArc-St2</strain>
    </source>
</reference>
<feature type="compositionally biased region" description="Basic and acidic residues" evidence="1">
    <location>
        <begin position="62"/>
        <end position="73"/>
    </location>
</feature>
<feature type="region of interest" description="Disordered" evidence="1">
    <location>
        <begin position="51"/>
        <end position="73"/>
    </location>
</feature>
<dbReference type="AlphaFoldDB" id="A0AAE3K988"/>
<dbReference type="RefSeq" id="WP_250584336.1">
    <property type="nucleotide sequence ID" value="NZ_JAKRVX010000003.1"/>
</dbReference>
<sequence>MADEGDRTRTAVKTYVPQYQKSEWKAHADALEMSQAEFVRTMVQAGRNGFKFESNAPNLEGGSDRSHPGGDGLKTRLLETLFSQPHMSWENLVAELSGDFEDRLEDAISELESENKIRYNPRKGGYEALDS</sequence>
<dbReference type="Pfam" id="PF19121">
    <property type="entry name" value="DUF5805"/>
    <property type="match status" value="1"/>
</dbReference>
<protein>
    <submittedName>
        <fullName evidence="2">DUF5805 domain-containing protein</fullName>
    </submittedName>
</protein>
<evidence type="ECO:0000256" key="1">
    <source>
        <dbReference type="SAM" id="MobiDB-lite"/>
    </source>
</evidence>
<proteinExistence type="predicted"/>
<accession>A0AAE3K988</accession>